<evidence type="ECO:0000256" key="1">
    <source>
        <dbReference type="SAM" id="MobiDB-lite"/>
    </source>
</evidence>
<comment type="caution">
    <text evidence="2">The sequence shown here is derived from an EMBL/GenBank/DDBJ whole genome shotgun (WGS) entry which is preliminary data.</text>
</comment>
<dbReference type="EMBL" id="BSRZ01000008">
    <property type="protein sequence ID" value="GLW65260.1"/>
    <property type="molecule type" value="Genomic_DNA"/>
</dbReference>
<evidence type="ECO:0000313" key="3">
    <source>
        <dbReference type="Proteomes" id="UP001165124"/>
    </source>
</evidence>
<feature type="compositionally biased region" description="Polar residues" evidence="1">
    <location>
        <begin position="103"/>
        <end position="127"/>
    </location>
</feature>
<dbReference type="RefSeq" id="WP_067906763.1">
    <property type="nucleotide sequence ID" value="NZ_BSRZ01000008.1"/>
</dbReference>
<organism evidence="2 3">
    <name type="scientific">Actinomadura rubrobrunea</name>
    <dbReference type="NCBI Taxonomy" id="115335"/>
    <lineage>
        <taxon>Bacteria</taxon>
        <taxon>Bacillati</taxon>
        <taxon>Actinomycetota</taxon>
        <taxon>Actinomycetes</taxon>
        <taxon>Streptosporangiales</taxon>
        <taxon>Thermomonosporaceae</taxon>
        <taxon>Actinomadura</taxon>
    </lineage>
</organism>
<keyword evidence="3" id="KW-1185">Reference proteome</keyword>
<dbReference type="Proteomes" id="UP001165124">
    <property type="component" value="Unassembled WGS sequence"/>
</dbReference>
<proteinExistence type="predicted"/>
<reference evidence="2" key="1">
    <citation type="submission" date="2023-02" db="EMBL/GenBank/DDBJ databases">
        <title>Actinomadura rubrobrunea NBRC 14622.</title>
        <authorList>
            <person name="Ichikawa N."/>
            <person name="Sato H."/>
            <person name="Tonouchi N."/>
        </authorList>
    </citation>
    <scope>NUCLEOTIDE SEQUENCE</scope>
    <source>
        <strain evidence="2">NBRC 14622</strain>
    </source>
</reference>
<protein>
    <submittedName>
        <fullName evidence="2">Uncharacterized protein</fullName>
    </submittedName>
</protein>
<name>A0A9W6PVM7_9ACTN</name>
<sequence length="127" mass="13429">MGAGGKSEIDTDAAKKILKILEDNLATFDTGYGTPSDIQGRGNVTQADLGGSAGFSAGQQLGENTARAYSVINQEYTTFVNAYGQVIEALRRAVNNHDEKEQTNTAAANSVQVSHTSRPTTGNTRAY</sequence>
<evidence type="ECO:0000313" key="2">
    <source>
        <dbReference type="EMBL" id="GLW65260.1"/>
    </source>
</evidence>
<feature type="region of interest" description="Disordered" evidence="1">
    <location>
        <begin position="97"/>
        <end position="127"/>
    </location>
</feature>
<gene>
    <name evidence="2" type="ORF">Arub01_35040</name>
</gene>
<accession>A0A9W6PVM7</accession>
<dbReference type="AlphaFoldDB" id="A0A9W6PVM7"/>